<evidence type="ECO:0000256" key="10">
    <source>
        <dbReference type="ARBA" id="ARBA00037374"/>
    </source>
</evidence>
<comment type="domain">
    <text evidence="16">The Q motif is unique to and characteristic of the DEAD box family of RNA helicases and controls ATP binding and hydrolysis.</text>
</comment>
<keyword evidence="8 16" id="KW-0694">RNA-binding</keyword>
<comment type="subcellular location">
    <subcellularLocation>
        <location evidence="1">Nucleus</location>
        <location evidence="1">Nucleolus</location>
    </subcellularLocation>
</comment>
<dbReference type="InterPro" id="IPR000629">
    <property type="entry name" value="RNA-helicase_DEAD-box_CS"/>
</dbReference>
<dbReference type="SMART" id="SM00490">
    <property type="entry name" value="HELICc"/>
    <property type="match status" value="1"/>
</dbReference>
<evidence type="ECO:0000256" key="11">
    <source>
        <dbReference type="ARBA" id="ARBA00038084"/>
    </source>
</evidence>
<dbReference type="GO" id="GO:0006364">
    <property type="term" value="P:rRNA processing"/>
    <property type="evidence" value="ECO:0007669"/>
    <property type="project" value="UniProtKB-KW"/>
</dbReference>
<dbReference type="SUPFAM" id="SSF52540">
    <property type="entry name" value="P-loop containing nucleoside triphosphate hydrolases"/>
    <property type="match status" value="1"/>
</dbReference>
<dbReference type="InterPro" id="IPR001650">
    <property type="entry name" value="Helicase_C-like"/>
</dbReference>
<dbReference type="PROSITE" id="PS00039">
    <property type="entry name" value="DEAD_ATP_HELICASE"/>
    <property type="match status" value="1"/>
</dbReference>
<evidence type="ECO:0000256" key="7">
    <source>
        <dbReference type="ARBA" id="ARBA00022840"/>
    </source>
</evidence>
<evidence type="ECO:0000313" key="21">
    <source>
        <dbReference type="EMBL" id="GCE98321.1"/>
    </source>
</evidence>
<dbReference type="EMBL" id="BIMX01000004">
    <property type="protein sequence ID" value="GCE98321.1"/>
    <property type="molecule type" value="Genomic_DNA"/>
</dbReference>
<comment type="function">
    <text evidence="10">ATP-dependent RNA helicase required for ribosome biogenesis. Involved in the release of U14 snoRNA in pre-ribosomal complexes. Required for pre-rRNA cleavage at site A2.</text>
</comment>
<dbReference type="EC" id="3.6.4.13" evidence="16"/>
<feature type="compositionally biased region" description="Acidic residues" evidence="17">
    <location>
        <begin position="679"/>
        <end position="691"/>
    </location>
</feature>
<protein>
    <recommendedName>
        <fullName evidence="16">ATP-dependent RNA helicase</fullName>
        <ecNumber evidence="16">3.6.4.13</ecNumber>
    </recommendedName>
</protein>
<feature type="compositionally biased region" description="Basic and acidic residues" evidence="17">
    <location>
        <begin position="739"/>
        <end position="750"/>
    </location>
</feature>
<evidence type="ECO:0000256" key="8">
    <source>
        <dbReference type="ARBA" id="ARBA00022884"/>
    </source>
</evidence>
<feature type="region of interest" description="Disordered" evidence="17">
    <location>
        <begin position="593"/>
        <end position="616"/>
    </location>
</feature>
<dbReference type="GO" id="GO:0003724">
    <property type="term" value="F:RNA helicase activity"/>
    <property type="evidence" value="ECO:0007669"/>
    <property type="project" value="UniProtKB-EC"/>
</dbReference>
<dbReference type="SMART" id="SM01178">
    <property type="entry name" value="DUF4217"/>
    <property type="match status" value="1"/>
</dbReference>
<dbReference type="GO" id="GO:0005730">
    <property type="term" value="C:nucleolus"/>
    <property type="evidence" value="ECO:0007669"/>
    <property type="project" value="UniProtKB-SubCell"/>
</dbReference>
<comment type="subunit">
    <text evidence="12">Interacts with the U3 and U14 snoRNAs. Associates with pre-ribosomal complexes.</text>
</comment>
<feature type="short sequence motif" description="Q motif" evidence="14">
    <location>
        <begin position="39"/>
        <end position="67"/>
    </location>
</feature>
<keyword evidence="7 15" id="KW-0067">ATP-binding</keyword>
<dbReference type="GO" id="GO:0016887">
    <property type="term" value="F:ATP hydrolysis activity"/>
    <property type="evidence" value="ECO:0007669"/>
    <property type="project" value="RHEA"/>
</dbReference>
<gene>
    <name evidence="21" type="primary">DBP4</name>
    <name evidence="21" type="ORF">ZYGM_004436</name>
</gene>
<dbReference type="PANTHER" id="PTHR24031">
    <property type="entry name" value="RNA HELICASE"/>
    <property type="match status" value="1"/>
</dbReference>
<keyword evidence="22" id="KW-1185">Reference proteome</keyword>
<name>A0A4C2E329_9SACH</name>
<dbReference type="InterPro" id="IPR025313">
    <property type="entry name" value="SPB4-like_CTE"/>
</dbReference>
<evidence type="ECO:0000256" key="2">
    <source>
        <dbReference type="ARBA" id="ARBA00022517"/>
    </source>
</evidence>
<organism evidence="21 22">
    <name type="scientific">Zygosaccharomyces mellis</name>
    <dbReference type="NCBI Taxonomy" id="42258"/>
    <lineage>
        <taxon>Eukaryota</taxon>
        <taxon>Fungi</taxon>
        <taxon>Dikarya</taxon>
        <taxon>Ascomycota</taxon>
        <taxon>Saccharomycotina</taxon>
        <taxon>Saccharomycetes</taxon>
        <taxon>Saccharomycetales</taxon>
        <taxon>Saccharomycetaceae</taxon>
        <taxon>Zygosaccharomyces</taxon>
    </lineage>
</organism>
<evidence type="ECO:0000256" key="3">
    <source>
        <dbReference type="ARBA" id="ARBA00022552"/>
    </source>
</evidence>
<comment type="similarity">
    <text evidence="11">Belongs to the DEAD box helicase family. DDX10/DBP4 subfamily.</text>
</comment>
<keyword evidence="4 15" id="KW-0547">Nucleotide-binding</keyword>
<dbReference type="FunFam" id="3.40.50.300:FF:001632">
    <property type="entry name" value="RNA helicase"/>
    <property type="match status" value="1"/>
</dbReference>
<comment type="catalytic activity">
    <reaction evidence="13 16">
        <text>ATP + H2O = ADP + phosphate + H(+)</text>
        <dbReference type="Rhea" id="RHEA:13065"/>
        <dbReference type="ChEBI" id="CHEBI:15377"/>
        <dbReference type="ChEBI" id="CHEBI:15378"/>
        <dbReference type="ChEBI" id="CHEBI:30616"/>
        <dbReference type="ChEBI" id="CHEBI:43474"/>
        <dbReference type="ChEBI" id="CHEBI:456216"/>
        <dbReference type="EC" id="3.6.4.13"/>
    </reaction>
</comment>
<feature type="compositionally biased region" description="Basic and acidic residues" evidence="17">
    <location>
        <begin position="647"/>
        <end position="678"/>
    </location>
</feature>
<keyword evidence="9" id="KW-0539">Nucleus</keyword>
<comment type="caution">
    <text evidence="21">The sequence shown here is derived from an EMBL/GenBank/DDBJ whole genome shotgun (WGS) entry which is preliminary data.</text>
</comment>
<dbReference type="AlphaFoldDB" id="A0A4C2E329"/>
<keyword evidence="6 15" id="KW-0347">Helicase</keyword>
<feature type="domain" description="Helicase ATP-binding" evidence="18">
    <location>
        <begin position="70"/>
        <end position="244"/>
    </location>
</feature>
<dbReference type="PROSITE" id="PS51195">
    <property type="entry name" value="Q_MOTIF"/>
    <property type="match status" value="1"/>
</dbReference>
<evidence type="ECO:0000256" key="12">
    <source>
        <dbReference type="ARBA" id="ARBA00038587"/>
    </source>
</evidence>
<sequence length="773" mass="87910">MPRKQHLTTSQRKELRRKENQYIEELNTRTQEFQNPKATYFQDLPLSNAVLRGLKDASYVKLTDIQRDSIPVSSKGNDVLAAAKTGSGKTLAFLVPVLEKLYRERWTEYDGVGALIISPTRELAMQIYEVLVKIGTHCSFSAGLVIGGKDVKFESERISKINILIGTPGRILQHMDQAVGLNTDNLQILVLDEADRCLDMGFQKTLDAIVGNLPASRQTLLFSATQSQSLNDLARLSLTDYKTVGKPANVGGSEPETPDTLQQYYIVVELADKLDTLFSFIKTHLKCKMIVFFSSSKQVHFAYETFRKLQPGISLMHLHGRQKQRARTETLDKFSRAQQVCLIATDVVSRGIDFPAVDWVIQVDCPENVDTYIHRAGRSARYGKQGKSLVMLTPQENEAFLQRLKARKIEPSMLNIKQSKKKSIKPQLQSLLFQDPELKYLGQKAFISYIRSIYIQKDQEVFKFDQLPTEEFAYSLGLPGAPRIKLKGMGAIERSKDLKNAPRQLLKLNKANDNGELEDKPKEGKTKFDKMFERKNQTVLSDHYLNITKSQGQADEDDGDFLSLKRGDHQLREEDLPPLVAPQSKRSIRKALSKKASLASKGNATKMVFDDEGQARPVYELEDEQQFRERGDAKSQKKEFLTKEAEVMAQKDIEDKQLAKEKKQEKKRKQLEALRREMEEDDSYYSEDEEPAVVLGTGNFSDDLDEQSGNEDEGAEGESQEQDEQESESEEPPRKKHTADKEQKHKKDDNVMEVEEPETLEDLESLTTRLLNQ</sequence>
<evidence type="ECO:0000259" key="20">
    <source>
        <dbReference type="PROSITE" id="PS51195"/>
    </source>
</evidence>
<dbReference type="Gene3D" id="3.40.50.300">
    <property type="entry name" value="P-loop containing nucleotide triphosphate hydrolases"/>
    <property type="match status" value="2"/>
</dbReference>
<dbReference type="InterPro" id="IPR027417">
    <property type="entry name" value="P-loop_NTPase"/>
</dbReference>
<dbReference type="CDD" id="cd18787">
    <property type="entry name" value="SF2_C_DEAD"/>
    <property type="match status" value="1"/>
</dbReference>
<evidence type="ECO:0000256" key="6">
    <source>
        <dbReference type="ARBA" id="ARBA00022806"/>
    </source>
</evidence>
<evidence type="ECO:0000256" key="4">
    <source>
        <dbReference type="ARBA" id="ARBA00022741"/>
    </source>
</evidence>
<evidence type="ECO:0000313" key="22">
    <source>
        <dbReference type="Proteomes" id="UP000301737"/>
    </source>
</evidence>
<dbReference type="PROSITE" id="PS51194">
    <property type="entry name" value="HELICASE_CTER"/>
    <property type="match status" value="1"/>
</dbReference>
<feature type="compositionally biased region" description="Acidic residues" evidence="17">
    <location>
        <begin position="702"/>
        <end position="730"/>
    </location>
</feature>
<evidence type="ECO:0000256" key="17">
    <source>
        <dbReference type="SAM" id="MobiDB-lite"/>
    </source>
</evidence>
<dbReference type="Pfam" id="PF00270">
    <property type="entry name" value="DEAD"/>
    <property type="match status" value="1"/>
</dbReference>
<feature type="domain" description="DEAD-box RNA helicase Q" evidence="20">
    <location>
        <begin position="39"/>
        <end position="67"/>
    </location>
</feature>
<keyword evidence="3" id="KW-0698">rRNA processing</keyword>
<evidence type="ECO:0000259" key="18">
    <source>
        <dbReference type="PROSITE" id="PS51192"/>
    </source>
</evidence>
<dbReference type="InterPro" id="IPR014014">
    <property type="entry name" value="RNA_helicase_DEAD_Q_motif"/>
</dbReference>
<evidence type="ECO:0000256" key="5">
    <source>
        <dbReference type="ARBA" id="ARBA00022801"/>
    </source>
</evidence>
<dbReference type="Proteomes" id="UP000301737">
    <property type="component" value="Unassembled WGS sequence"/>
</dbReference>
<proteinExistence type="inferred from homology"/>
<feature type="domain" description="Helicase C-terminal" evidence="19">
    <location>
        <begin position="273"/>
        <end position="432"/>
    </location>
</feature>
<evidence type="ECO:0000256" key="14">
    <source>
        <dbReference type="PROSITE-ProRule" id="PRU00552"/>
    </source>
</evidence>
<feature type="compositionally biased region" description="Acidic residues" evidence="17">
    <location>
        <begin position="751"/>
        <end position="764"/>
    </location>
</feature>
<comment type="function">
    <text evidence="16">RNA helicase.</text>
</comment>
<keyword evidence="2" id="KW-0690">Ribosome biogenesis</keyword>
<evidence type="ECO:0000256" key="15">
    <source>
        <dbReference type="RuleBase" id="RU000492"/>
    </source>
</evidence>
<keyword evidence="5 15" id="KW-0378">Hydrolase</keyword>
<evidence type="ECO:0000259" key="19">
    <source>
        <dbReference type="PROSITE" id="PS51194"/>
    </source>
</evidence>
<reference evidence="21 22" key="1">
    <citation type="submission" date="2019-01" db="EMBL/GenBank/DDBJ databases">
        <title>Draft Genome Sequencing of Zygosaccharomyces mellis Ca-7.</title>
        <authorList>
            <person name="Shiwa Y."/>
            <person name="Kanesaki Y."/>
            <person name="Ishige T."/>
            <person name="Mura K."/>
            <person name="Hori T."/>
            <person name="Tamura T."/>
        </authorList>
    </citation>
    <scope>NUCLEOTIDE SEQUENCE [LARGE SCALE GENOMIC DNA]</scope>
    <source>
        <strain evidence="21 22">Ca-7</strain>
    </source>
</reference>
<dbReference type="CDD" id="cd17941">
    <property type="entry name" value="DEADc_DDX10"/>
    <property type="match status" value="1"/>
</dbReference>
<dbReference type="InterPro" id="IPR011545">
    <property type="entry name" value="DEAD/DEAH_box_helicase_dom"/>
</dbReference>
<dbReference type="OrthoDB" id="10259640at2759"/>
<evidence type="ECO:0000256" key="1">
    <source>
        <dbReference type="ARBA" id="ARBA00004604"/>
    </source>
</evidence>
<evidence type="ECO:0000256" key="16">
    <source>
        <dbReference type="RuleBase" id="RU365068"/>
    </source>
</evidence>
<dbReference type="PROSITE" id="PS51192">
    <property type="entry name" value="HELICASE_ATP_BIND_1"/>
    <property type="match status" value="1"/>
</dbReference>
<dbReference type="SMART" id="SM00487">
    <property type="entry name" value="DEXDc"/>
    <property type="match status" value="1"/>
</dbReference>
<dbReference type="GO" id="GO:0003723">
    <property type="term" value="F:RNA binding"/>
    <property type="evidence" value="ECO:0007669"/>
    <property type="project" value="UniProtKB-UniRule"/>
</dbReference>
<evidence type="ECO:0000256" key="9">
    <source>
        <dbReference type="ARBA" id="ARBA00023242"/>
    </source>
</evidence>
<dbReference type="Pfam" id="PF00271">
    <property type="entry name" value="Helicase_C"/>
    <property type="match status" value="1"/>
</dbReference>
<evidence type="ECO:0000256" key="13">
    <source>
        <dbReference type="ARBA" id="ARBA00047984"/>
    </source>
</evidence>
<dbReference type="InterPro" id="IPR014001">
    <property type="entry name" value="Helicase_ATP-bd"/>
</dbReference>
<dbReference type="Pfam" id="PF13959">
    <property type="entry name" value="CTE_SPB4"/>
    <property type="match status" value="1"/>
</dbReference>
<feature type="region of interest" description="Disordered" evidence="17">
    <location>
        <begin position="647"/>
        <end position="773"/>
    </location>
</feature>
<dbReference type="GO" id="GO:0005524">
    <property type="term" value="F:ATP binding"/>
    <property type="evidence" value="ECO:0007669"/>
    <property type="project" value="UniProtKB-UniRule"/>
</dbReference>
<accession>A0A4C2E329</accession>